<keyword evidence="1" id="KW-1133">Transmembrane helix</keyword>
<dbReference type="EMBL" id="MNCJ02000326">
    <property type="protein sequence ID" value="KAF5782933.1"/>
    <property type="molecule type" value="Genomic_DNA"/>
</dbReference>
<reference evidence="2" key="2">
    <citation type="submission" date="2020-06" db="EMBL/GenBank/DDBJ databases">
        <title>Helianthus annuus Genome sequencing and assembly Release 2.</title>
        <authorList>
            <person name="Gouzy J."/>
            <person name="Langlade N."/>
            <person name="Munos S."/>
        </authorList>
    </citation>
    <scope>NUCLEOTIDE SEQUENCE</scope>
    <source>
        <tissue evidence="2">Leaves</tissue>
    </source>
</reference>
<organism evidence="2 3">
    <name type="scientific">Helianthus annuus</name>
    <name type="common">Common sunflower</name>
    <dbReference type="NCBI Taxonomy" id="4232"/>
    <lineage>
        <taxon>Eukaryota</taxon>
        <taxon>Viridiplantae</taxon>
        <taxon>Streptophyta</taxon>
        <taxon>Embryophyta</taxon>
        <taxon>Tracheophyta</taxon>
        <taxon>Spermatophyta</taxon>
        <taxon>Magnoliopsida</taxon>
        <taxon>eudicotyledons</taxon>
        <taxon>Gunneridae</taxon>
        <taxon>Pentapetalae</taxon>
        <taxon>asterids</taxon>
        <taxon>campanulids</taxon>
        <taxon>Asterales</taxon>
        <taxon>Asteraceae</taxon>
        <taxon>Asteroideae</taxon>
        <taxon>Heliantheae alliance</taxon>
        <taxon>Heliantheae</taxon>
        <taxon>Helianthus</taxon>
    </lineage>
</organism>
<accession>A0A9K3N1D1</accession>
<name>A0A9K3N1D1_HELAN</name>
<dbReference type="Proteomes" id="UP000215914">
    <property type="component" value="Unassembled WGS sequence"/>
</dbReference>
<reference evidence="2" key="1">
    <citation type="journal article" date="2017" name="Nature">
        <title>The sunflower genome provides insights into oil metabolism, flowering and Asterid evolution.</title>
        <authorList>
            <person name="Badouin H."/>
            <person name="Gouzy J."/>
            <person name="Grassa C.J."/>
            <person name="Murat F."/>
            <person name="Staton S.E."/>
            <person name="Cottret L."/>
            <person name="Lelandais-Briere C."/>
            <person name="Owens G.L."/>
            <person name="Carrere S."/>
            <person name="Mayjonade B."/>
            <person name="Legrand L."/>
            <person name="Gill N."/>
            <person name="Kane N.C."/>
            <person name="Bowers J.E."/>
            <person name="Hubner S."/>
            <person name="Bellec A."/>
            <person name="Berard A."/>
            <person name="Berges H."/>
            <person name="Blanchet N."/>
            <person name="Boniface M.C."/>
            <person name="Brunel D."/>
            <person name="Catrice O."/>
            <person name="Chaidir N."/>
            <person name="Claudel C."/>
            <person name="Donnadieu C."/>
            <person name="Faraut T."/>
            <person name="Fievet G."/>
            <person name="Helmstetter N."/>
            <person name="King M."/>
            <person name="Knapp S.J."/>
            <person name="Lai Z."/>
            <person name="Le Paslier M.C."/>
            <person name="Lippi Y."/>
            <person name="Lorenzon L."/>
            <person name="Mandel J.R."/>
            <person name="Marage G."/>
            <person name="Marchand G."/>
            <person name="Marquand E."/>
            <person name="Bret-Mestries E."/>
            <person name="Morien E."/>
            <person name="Nambeesan S."/>
            <person name="Nguyen T."/>
            <person name="Pegot-Espagnet P."/>
            <person name="Pouilly N."/>
            <person name="Raftis F."/>
            <person name="Sallet E."/>
            <person name="Schiex T."/>
            <person name="Thomas J."/>
            <person name="Vandecasteele C."/>
            <person name="Vares D."/>
            <person name="Vear F."/>
            <person name="Vautrin S."/>
            <person name="Crespi M."/>
            <person name="Mangin B."/>
            <person name="Burke J.M."/>
            <person name="Salse J."/>
            <person name="Munos S."/>
            <person name="Vincourt P."/>
            <person name="Rieseberg L.H."/>
            <person name="Langlade N.B."/>
        </authorList>
    </citation>
    <scope>NUCLEOTIDE SEQUENCE</scope>
    <source>
        <tissue evidence="2">Leaves</tissue>
    </source>
</reference>
<keyword evidence="1" id="KW-0472">Membrane</keyword>
<keyword evidence="3" id="KW-1185">Reference proteome</keyword>
<evidence type="ECO:0000256" key="1">
    <source>
        <dbReference type="SAM" id="Phobius"/>
    </source>
</evidence>
<dbReference type="AlphaFoldDB" id="A0A9K3N1D1"/>
<protein>
    <submittedName>
        <fullName evidence="2">Uncharacterized protein</fullName>
    </submittedName>
</protein>
<evidence type="ECO:0000313" key="3">
    <source>
        <dbReference type="Proteomes" id="UP000215914"/>
    </source>
</evidence>
<evidence type="ECO:0000313" key="2">
    <source>
        <dbReference type="EMBL" id="KAF5782933.1"/>
    </source>
</evidence>
<sequence>MYAQGPLFIGQWNQQLPLTFCTVQQLVIFFLLFTVLPPFLFRTNRSNAKGIETPLMPPVTTIEHHLSGHLPPSITTAPCQIVIGHTTTAKSEARNFIYFLTTTQAMVFVSDKGSNSDGA</sequence>
<proteinExistence type="predicted"/>
<dbReference type="Gramene" id="mRNA:HanXRQr2_Chr11g0502081">
    <property type="protein sequence ID" value="mRNA:HanXRQr2_Chr11g0502081"/>
    <property type="gene ID" value="HanXRQr2_Chr11g0502081"/>
</dbReference>
<keyword evidence="1" id="KW-0812">Transmembrane</keyword>
<comment type="caution">
    <text evidence="2">The sequence shown here is derived from an EMBL/GenBank/DDBJ whole genome shotgun (WGS) entry which is preliminary data.</text>
</comment>
<feature type="transmembrane region" description="Helical" evidence="1">
    <location>
        <begin position="16"/>
        <end position="41"/>
    </location>
</feature>
<gene>
    <name evidence="2" type="ORF">HanXRQr2_Chr11g0502081</name>
</gene>